<keyword evidence="3" id="KW-1185">Reference proteome</keyword>
<feature type="region of interest" description="Disordered" evidence="1">
    <location>
        <begin position="1"/>
        <end position="27"/>
    </location>
</feature>
<proteinExistence type="predicted"/>
<evidence type="ECO:0000313" key="2">
    <source>
        <dbReference type="EMBL" id="KAI5082932.1"/>
    </source>
</evidence>
<dbReference type="Proteomes" id="UP000886520">
    <property type="component" value="Chromosome 3"/>
</dbReference>
<sequence length="98" mass="11662">MKSNVEDATMGSRGKAPETRTGKHLWQKHTKARFANKERKWALNVRKVDNLNHRGAEEKRDKLNLEFRTMPKDEFVNKIVKERMEVYHSTVDQRLTRI</sequence>
<organism evidence="2 3">
    <name type="scientific">Adiantum capillus-veneris</name>
    <name type="common">Maidenhair fern</name>
    <dbReference type="NCBI Taxonomy" id="13818"/>
    <lineage>
        <taxon>Eukaryota</taxon>
        <taxon>Viridiplantae</taxon>
        <taxon>Streptophyta</taxon>
        <taxon>Embryophyta</taxon>
        <taxon>Tracheophyta</taxon>
        <taxon>Polypodiopsida</taxon>
        <taxon>Polypodiidae</taxon>
        <taxon>Polypodiales</taxon>
        <taxon>Pteridineae</taxon>
        <taxon>Pteridaceae</taxon>
        <taxon>Vittarioideae</taxon>
        <taxon>Adiantum</taxon>
    </lineage>
</organism>
<evidence type="ECO:0000313" key="3">
    <source>
        <dbReference type="Proteomes" id="UP000886520"/>
    </source>
</evidence>
<protein>
    <submittedName>
        <fullName evidence="2">Uncharacterized protein</fullName>
    </submittedName>
</protein>
<evidence type="ECO:0000256" key="1">
    <source>
        <dbReference type="SAM" id="MobiDB-lite"/>
    </source>
</evidence>
<comment type="caution">
    <text evidence="2">The sequence shown here is derived from an EMBL/GenBank/DDBJ whole genome shotgun (WGS) entry which is preliminary data.</text>
</comment>
<dbReference type="AlphaFoldDB" id="A0A9D4VCI7"/>
<gene>
    <name evidence="2" type="ORF">GOP47_0002675</name>
</gene>
<name>A0A9D4VCI7_ADICA</name>
<dbReference type="EMBL" id="JABFUD020000002">
    <property type="protein sequence ID" value="KAI5082932.1"/>
    <property type="molecule type" value="Genomic_DNA"/>
</dbReference>
<reference evidence="2" key="1">
    <citation type="submission" date="2021-01" db="EMBL/GenBank/DDBJ databases">
        <title>Adiantum capillus-veneris genome.</title>
        <authorList>
            <person name="Fang Y."/>
            <person name="Liao Q."/>
        </authorList>
    </citation>
    <scope>NUCLEOTIDE SEQUENCE</scope>
    <source>
        <strain evidence="2">H3</strain>
        <tissue evidence="2">Leaf</tissue>
    </source>
</reference>
<accession>A0A9D4VCI7</accession>